<gene>
    <name evidence="9" type="ORF">LQ567_16545</name>
</gene>
<proteinExistence type="inferred from homology"/>
<dbReference type="EMBL" id="JAJNEC010000005">
    <property type="protein sequence ID" value="MCD2424391.1"/>
    <property type="molecule type" value="Genomic_DNA"/>
</dbReference>
<dbReference type="Gene3D" id="2.170.130.10">
    <property type="entry name" value="TonB-dependent receptor, plug domain"/>
    <property type="match status" value="1"/>
</dbReference>
<evidence type="ECO:0000313" key="10">
    <source>
        <dbReference type="Proteomes" id="UP001199816"/>
    </source>
</evidence>
<dbReference type="NCBIfam" id="TIGR04056">
    <property type="entry name" value="OMP_RagA_SusC"/>
    <property type="match status" value="1"/>
</dbReference>
<keyword evidence="5 7" id="KW-0472">Membrane</keyword>
<evidence type="ECO:0000256" key="6">
    <source>
        <dbReference type="ARBA" id="ARBA00023237"/>
    </source>
</evidence>
<evidence type="ECO:0000256" key="5">
    <source>
        <dbReference type="ARBA" id="ARBA00023136"/>
    </source>
</evidence>
<keyword evidence="4 7" id="KW-0812">Transmembrane</keyword>
<dbReference type="PROSITE" id="PS52016">
    <property type="entry name" value="TONB_DEPENDENT_REC_3"/>
    <property type="match status" value="1"/>
</dbReference>
<keyword evidence="3 7" id="KW-1134">Transmembrane beta strand</keyword>
<reference evidence="9 10" key="1">
    <citation type="submission" date="2021-11" db="EMBL/GenBank/DDBJ databases">
        <title>Genomic of Niabella pedocola.</title>
        <authorList>
            <person name="Wu T."/>
        </authorList>
    </citation>
    <scope>NUCLEOTIDE SEQUENCE [LARGE SCALE GENOMIC DNA]</scope>
    <source>
        <strain evidence="9 10">JCM 31011</strain>
    </source>
</reference>
<keyword evidence="10" id="KW-1185">Reference proteome</keyword>
<comment type="subcellular location">
    <subcellularLocation>
        <location evidence="1 7">Cell outer membrane</location>
        <topology evidence="1 7">Multi-pass membrane protein</topology>
    </subcellularLocation>
</comment>
<evidence type="ECO:0000256" key="3">
    <source>
        <dbReference type="ARBA" id="ARBA00022452"/>
    </source>
</evidence>
<dbReference type="InterPro" id="IPR012910">
    <property type="entry name" value="Plug_dom"/>
</dbReference>
<dbReference type="InterPro" id="IPR023996">
    <property type="entry name" value="TonB-dep_OMP_SusC/RagA"/>
</dbReference>
<feature type="domain" description="TonB-dependent receptor plug" evidence="8">
    <location>
        <begin position="120"/>
        <end position="225"/>
    </location>
</feature>
<dbReference type="Pfam" id="PF07715">
    <property type="entry name" value="Plug"/>
    <property type="match status" value="1"/>
</dbReference>
<dbReference type="InterPro" id="IPR037066">
    <property type="entry name" value="Plug_dom_sf"/>
</dbReference>
<dbReference type="InterPro" id="IPR036942">
    <property type="entry name" value="Beta-barrel_TonB_sf"/>
</dbReference>
<dbReference type="SUPFAM" id="SSF56935">
    <property type="entry name" value="Porins"/>
    <property type="match status" value="1"/>
</dbReference>
<sequence>MKTIFIFIIGLFVSLFASAQQKLSTIIYGKVTDSSSNAPISGATIRVLSTGVTLLTKADGSFTTTLQGPDTLVLTHTGYKQASFFVPARPSGALTLRLAPKDKTMEEVIVSTGYQSLPKDRATGSFVAVTNKRYNEQVRVNVLDGLEHIANGVTMLPKTVGGGLGLNIRGVSSFTYALSRPLVILDNFPYDGDLQNINPNDVENITILKDAAAASIWGAKAGNGVIVITTKKSRYNQPVQISLVANTTVTEKPDLFYLRQIPAGDYINLERALFDSGYYNNYIPYPEYYPLSPVITLLNQQKNGHMSAAEADQKINRLRNIDNRNDWLKYIYQRGNNTQYNLNLKGGAPNIAWLLGAGYNKNTTTLGAQTDRINLRWEQTYAPVKKLQLTTSVFFTKTHTSSGRPEYGSISTSSGRLPPYVALADERGAPLPVYTNYRSDFIDTAYSRYLLNWNYYPLTDYRNDYSVSNGSDINATIGGSYKITSWLAMDIKYRYQAQQIETRNLHELESYYTRNLVNSFSQVNRQTGAVTRIVPAGDILDWTQNKLTAQNFRSQLSVNKNWIRHSLNAVLGFEGSKTLGSGNSYRSYGYNPEVLTAGSVDYAYTYPNLLTGANAFIPNPASLKKTDLRFVSFYATAAYSYKARYILSASARRDASNIFGLETNDKWKPLWSAGAGWELSKEKVYKIPTLPYLRLRTTYGYQGNLDPSMVAVTTLKYLDASRYLGTPYARIDKFANPQLKWEQVGMWNTGLDFRLKGNRISGSIEYFTKSMKDLYTLVPIDRTTGLGTASIVKNGGKLKGHGLDVEINSVNLKGRLQWESNFILNYYKDKVKGGVDDANAIYASWLTQGGTVAGYPFTAIFAYKWGGLDPTDGSPMGYLAGVKTKDYNALTGNGTQFKDLVYMGTAFPTIYGSLGNSLQFANLSLDFRISYKLGYYYRRHSVNYTTLFQVGDGHADYTMRWQKPGDEASTIVPSIIYPSNQARDQFYSGSEVLVIKGDHIRFQYVNLGYRFKNLLLKKRANSLQLYFTASNLGVLWRANKEGIDPEYGDMAVPAAQTFSAGIKADF</sequence>
<evidence type="ECO:0000313" key="9">
    <source>
        <dbReference type="EMBL" id="MCD2424391.1"/>
    </source>
</evidence>
<comment type="caution">
    <text evidence="9">The sequence shown here is derived from an EMBL/GenBank/DDBJ whole genome shotgun (WGS) entry which is preliminary data.</text>
</comment>
<dbReference type="InterPro" id="IPR008969">
    <property type="entry name" value="CarboxyPept-like_regulatory"/>
</dbReference>
<dbReference type="Gene3D" id="2.40.170.20">
    <property type="entry name" value="TonB-dependent receptor, beta-barrel domain"/>
    <property type="match status" value="1"/>
</dbReference>
<dbReference type="Pfam" id="PF13715">
    <property type="entry name" value="CarbopepD_reg_2"/>
    <property type="match status" value="1"/>
</dbReference>
<dbReference type="RefSeq" id="WP_231006160.1">
    <property type="nucleotide sequence ID" value="NZ_JAJNEC010000005.1"/>
</dbReference>
<dbReference type="NCBIfam" id="TIGR04057">
    <property type="entry name" value="SusC_RagA_signa"/>
    <property type="match status" value="1"/>
</dbReference>
<keyword evidence="6 7" id="KW-0998">Cell outer membrane</keyword>
<dbReference type="Gene3D" id="2.60.40.1120">
    <property type="entry name" value="Carboxypeptidase-like, regulatory domain"/>
    <property type="match status" value="1"/>
</dbReference>
<evidence type="ECO:0000259" key="8">
    <source>
        <dbReference type="Pfam" id="PF07715"/>
    </source>
</evidence>
<evidence type="ECO:0000256" key="4">
    <source>
        <dbReference type="ARBA" id="ARBA00022692"/>
    </source>
</evidence>
<protein>
    <submittedName>
        <fullName evidence="9">SusC/RagA family TonB-linked outer membrane protein</fullName>
    </submittedName>
</protein>
<dbReference type="SUPFAM" id="SSF49464">
    <property type="entry name" value="Carboxypeptidase regulatory domain-like"/>
    <property type="match status" value="1"/>
</dbReference>
<evidence type="ECO:0000256" key="1">
    <source>
        <dbReference type="ARBA" id="ARBA00004571"/>
    </source>
</evidence>
<organism evidence="9 10">
    <name type="scientific">Niabella pedocola</name>
    <dbReference type="NCBI Taxonomy" id="1752077"/>
    <lineage>
        <taxon>Bacteria</taxon>
        <taxon>Pseudomonadati</taxon>
        <taxon>Bacteroidota</taxon>
        <taxon>Chitinophagia</taxon>
        <taxon>Chitinophagales</taxon>
        <taxon>Chitinophagaceae</taxon>
        <taxon>Niabella</taxon>
    </lineage>
</organism>
<comment type="similarity">
    <text evidence="7">Belongs to the TonB-dependent receptor family.</text>
</comment>
<accession>A0ABS8PTI1</accession>
<dbReference type="Proteomes" id="UP001199816">
    <property type="component" value="Unassembled WGS sequence"/>
</dbReference>
<evidence type="ECO:0000256" key="2">
    <source>
        <dbReference type="ARBA" id="ARBA00022448"/>
    </source>
</evidence>
<name>A0ABS8PTI1_9BACT</name>
<evidence type="ECO:0000256" key="7">
    <source>
        <dbReference type="PROSITE-ProRule" id="PRU01360"/>
    </source>
</evidence>
<dbReference type="InterPro" id="IPR023997">
    <property type="entry name" value="TonB-dep_OMP_SusC/RagA_CS"/>
</dbReference>
<dbReference type="InterPro" id="IPR039426">
    <property type="entry name" value="TonB-dep_rcpt-like"/>
</dbReference>
<keyword evidence="2 7" id="KW-0813">Transport</keyword>